<evidence type="ECO:0000259" key="2">
    <source>
        <dbReference type="Pfam" id="PF00892"/>
    </source>
</evidence>
<comment type="caution">
    <text evidence="3">The sequence shown here is derived from an EMBL/GenBank/DDBJ whole genome shotgun (WGS) entry which is preliminary data.</text>
</comment>
<dbReference type="Proteomes" id="UP001220964">
    <property type="component" value="Unassembled WGS sequence"/>
</dbReference>
<keyword evidence="1" id="KW-0812">Transmembrane</keyword>
<evidence type="ECO:0000313" key="4">
    <source>
        <dbReference type="Proteomes" id="UP001220964"/>
    </source>
</evidence>
<dbReference type="SUPFAM" id="SSF103481">
    <property type="entry name" value="Multidrug resistance efflux transporter EmrE"/>
    <property type="match status" value="2"/>
</dbReference>
<dbReference type="PANTHER" id="PTHR22911:SF103">
    <property type="entry name" value="BLR2811 PROTEIN"/>
    <property type="match status" value="1"/>
</dbReference>
<dbReference type="InterPro" id="IPR000620">
    <property type="entry name" value="EamA_dom"/>
</dbReference>
<dbReference type="Pfam" id="PF00892">
    <property type="entry name" value="EamA"/>
    <property type="match status" value="1"/>
</dbReference>
<feature type="transmembrane region" description="Helical" evidence="1">
    <location>
        <begin position="259"/>
        <end position="279"/>
    </location>
</feature>
<proteinExistence type="predicted"/>
<dbReference type="RefSeq" id="WP_275566795.1">
    <property type="nucleotide sequence ID" value="NZ_JARGYC010000016.1"/>
</dbReference>
<feature type="transmembrane region" description="Helical" evidence="1">
    <location>
        <begin position="184"/>
        <end position="203"/>
    </location>
</feature>
<dbReference type="PANTHER" id="PTHR22911">
    <property type="entry name" value="ACYL-MALONYL CONDENSING ENZYME-RELATED"/>
    <property type="match status" value="1"/>
</dbReference>
<dbReference type="AlphaFoldDB" id="A0AAE3NQP1"/>
<feature type="transmembrane region" description="Helical" evidence="1">
    <location>
        <begin position="77"/>
        <end position="97"/>
    </location>
</feature>
<dbReference type="GO" id="GO:0016020">
    <property type="term" value="C:membrane"/>
    <property type="evidence" value="ECO:0007669"/>
    <property type="project" value="InterPro"/>
</dbReference>
<feature type="transmembrane region" description="Helical" evidence="1">
    <location>
        <begin position="285"/>
        <end position="303"/>
    </location>
</feature>
<feature type="transmembrane region" description="Helical" evidence="1">
    <location>
        <begin position="129"/>
        <end position="148"/>
    </location>
</feature>
<accession>A0AAE3NQP1</accession>
<keyword evidence="4" id="KW-1185">Reference proteome</keyword>
<evidence type="ECO:0000313" key="3">
    <source>
        <dbReference type="EMBL" id="MDF0600651.1"/>
    </source>
</evidence>
<feature type="transmembrane region" description="Helical" evidence="1">
    <location>
        <begin position="223"/>
        <end position="247"/>
    </location>
</feature>
<reference evidence="3" key="1">
    <citation type="submission" date="2023-03" db="EMBL/GenBank/DDBJ databases">
        <title>Multiphase analysis and comparison of six strains from genera Psychromarinibacter, Lutimaribacter, and Maritimibacter, including a novel species: Psychromarinibacter sediminicola sp. nov.</title>
        <authorList>
            <person name="Wang Y.-H."/>
            <person name="Ye M.-Q."/>
            <person name="Du Z.-J."/>
        </authorList>
    </citation>
    <scope>NUCLEOTIDE SEQUENCE</scope>
    <source>
        <strain evidence="3">C21-152</strain>
    </source>
</reference>
<organism evidence="3 4">
    <name type="scientific">Psychromarinibacter sediminicola</name>
    <dbReference type="NCBI Taxonomy" id="3033385"/>
    <lineage>
        <taxon>Bacteria</taxon>
        <taxon>Pseudomonadati</taxon>
        <taxon>Pseudomonadota</taxon>
        <taxon>Alphaproteobacteria</taxon>
        <taxon>Rhodobacterales</taxon>
        <taxon>Paracoccaceae</taxon>
        <taxon>Psychromarinibacter</taxon>
    </lineage>
</organism>
<keyword evidence="1" id="KW-1133">Transmembrane helix</keyword>
<name>A0AAE3NQP1_9RHOB</name>
<feature type="transmembrane region" description="Helical" evidence="1">
    <location>
        <begin position="103"/>
        <end position="122"/>
    </location>
</feature>
<dbReference type="Gene3D" id="1.10.3730.20">
    <property type="match status" value="1"/>
</dbReference>
<feature type="transmembrane region" description="Helical" evidence="1">
    <location>
        <begin position="154"/>
        <end position="172"/>
    </location>
</feature>
<protein>
    <submittedName>
        <fullName evidence="3">DMT family transporter</fullName>
    </submittedName>
</protein>
<feature type="domain" description="EamA" evidence="2">
    <location>
        <begin position="12"/>
        <end position="144"/>
    </location>
</feature>
<dbReference type="InterPro" id="IPR037185">
    <property type="entry name" value="EmrE-like"/>
</dbReference>
<gene>
    <name evidence="3" type="ORF">P1J78_07915</name>
</gene>
<keyword evidence="1" id="KW-0472">Membrane</keyword>
<dbReference type="EMBL" id="JARGYC010000016">
    <property type="protein sequence ID" value="MDF0600651.1"/>
    <property type="molecule type" value="Genomic_DNA"/>
</dbReference>
<sequence length="319" mass="33653">MSTVTKAPPVVGALCGAVAVFCFSVNDMAIKFLSGDYALHEVILLRSLCALVLILAVVLPVSGGLSALKTRRPGLHAVRGLCVVVANMAFFLGVAALPLADAVAIFFVSPLLITAFSVIFLGETVGPRRWAAIALGLAGVLIVLRPGTSAFQPAALLPLLGATGYAGLHTFTRRLGTTDSAATMAVYIQLSFILVSGTIGLAIGDGRFTGWDSPSLEFFFRGWTWPAAGDWPVIGLVGLCSGAGGFFISQAYRISEAALVAPMEYIAMPMAVIWGVTIFGEWPDLAAWCGIVLIVGSGLFLIWRETQAGREAPRPRLRR</sequence>
<evidence type="ECO:0000256" key="1">
    <source>
        <dbReference type="SAM" id="Phobius"/>
    </source>
</evidence>
<feature type="transmembrane region" description="Helical" evidence="1">
    <location>
        <begin position="43"/>
        <end position="65"/>
    </location>
</feature>